<name>A0A1M7EIY4_9BACT</name>
<dbReference type="EMBL" id="FRAS01000025">
    <property type="protein sequence ID" value="SHL91795.1"/>
    <property type="molecule type" value="Genomic_DNA"/>
</dbReference>
<protein>
    <submittedName>
        <fullName evidence="1">Uncharacterized protein</fullName>
    </submittedName>
</protein>
<sequence>MKASEAPTIQSPAWNEYRSRVIAIVADVENLMRQLDKGINSEVLAEEVAERLGLEIDTSAAYESLLKLVRAVRPIACEGLRRTSEQHGGQFQLAL</sequence>
<accession>A0A1M7EIY4</accession>
<dbReference type="STRING" id="1121959.SAMN02746009_03627"/>
<dbReference type="Proteomes" id="UP000183947">
    <property type="component" value="Unassembled WGS sequence"/>
</dbReference>
<dbReference type="RefSeq" id="WP_073288165.1">
    <property type="nucleotide sequence ID" value="NZ_FRAS01000025.1"/>
</dbReference>
<evidence type="ECO:0000313" key="1">
    <source>
        <dbReference type="EMBL" id="SHL91795.1"/>
    </source>
</evidence>
<proteinExistence type="predicted"/>
<keyword evidence="2" id="KW-1185">Reference proteome</keyword>
<dbReference type="AlphaFoldDB" id="A0A1M7EIY4"/>
<organism evidence="1 2">
    <name type="scientific">Hymenobacter psychrotolerans DSM 18569</name>
    <dbReference type="NCBI Taxonomy" id="1121959"/>
    <lineage>
        <taxon>Bacteria</taxon>
        <taxon>Pseudomonadati</taxon>
        <taxon>Bacteroidota</taxon>
        <taxon>Cytophagia</taxon>
        <taxon>Cytophagales</taxon>
        <taxon>Hymenobacteraceae</taxon>
        <taxon>Hymenobacter</taxon>
    </lineage>
</organism>
<dbReference type="OrthoDB" id="884772at2"/>
<reference evidence="2" key="1">
    <citation type="submission" date="2016-11" db="EMBL/GenBank/DDBJ databases">
        <authorList>
            <person name="Varghese N."/>
            <person name="Submissions S."/>
        </authorList>
    </citation>
    <scope>NUCLEOTIDE SEQUENCE [LARGE SCALE GENOMIC DNA]</scope>
    <source>
        <strain evidence="2">DSM 18569</strain>
    </source>
</reference>
<gene>
    <name evidence="1" type="ORF">SAMN02746009_03627</name>
</gene>
<evidence type="ECO:0000313" key="2">
    <source>
        <dbReference type="Proteomes" id="UP000183947"/>
    </source>
</evidence>